<dbReference type="SUPFAM" id="SSF82171">
    <property type="entry name" value="DPP6 N-terminal domain-like"/>
    <property type="match status" value="1"/>
</dbReference>
<evidence type="ECO:0000259" key="1">
    <source>
        <dbReference type="Pfam" id="PF00326"/>
    </source>
</evidence>
<name>A0ABN2TK24_9MICO</name>
<accession>A0ABN2TK24</accession>
<dbReference type="InterPro" id="IPR001375">
    <property type="entry name" value="Peptidase_S9_cat"/>
</dbReference>
<feature type="domain" description="Peptidase S9 prolyl oligopeptidase catalytic" evidence="1">
    <location>
        <begin position="454"/>
        <end position="660"/>
    </location>
</feature>
<dbReference type="InterPro" id="IPR011659">
    <property type="entry name" value="WD40"/>
</dbReference>
<proteinExistence type="predicted"/>
<comment type="caution">
    <text evidence="2">The sequence shown here is derived from an EMBL/GenBank/DDBJ whole genome shotgun (WGS) entry which is preliminary data.</text>
</comment>
<evidence type="ECO:0000313" key="2">
    <source>
        <dbReference type="EMBL" id="GAA2012246.1"/>
    </source>
</evidence>
<dbReference type="SUPFAM" id="SSF53474">
    <property type="entry name" value="alpha/beta-Hydrolases"/>
    <property type="match status" value="1"/>
</dbReference>
<keyword evidence="3" id="KW-1185">Reference proteome</keyword>
<dbReference type="InterPro" id="IPR029058">
    <property type="entry name" value="AB_hydrolase_fold"/>
</dbReference>
<sequence>MRTAPFGSWESPVDARTVAAGTEPVHDACFLGEDIWYLARVSTLDGRNALFRVPAPGGVPTPGSTPEALLPPGSNVRSRVHEYGGRAWAARLEGDVPVVYWVEGADQRIHRLRVGTGEAPAVLTPDTGARVRYGDLVMAGGRLLAVRESHAEDGTVNRAIVEVIDRAEDAGPGVAAPAVVELARGPHFLAWPRLSPDGRRLAFIGWDHPHMPWDETALYVRELDREDALSAVRVLGRPEESLLQPEWLSNSRLAVLGDRSGRWDLYWLRVEDFLARASGDPGAGPAEEELVLRAEGEIGGPLWALGARWYLPVRSGHGTRILAEDRHATSTLRWAIPGGEVRTLDCPLATCSLQDHRDGTVLLIGGGPDRVSGLYTFHVASGELTEVKLAIDPFPDGAPVSPAEVREFVDPDTAELVHAVVYPPHNPAFTAPEGERPPYVAFVHGGPTGQVVPQVSLHHTYFTSRGIGVVDVNYGGSTGFGRAYRERLRGAWGIVDVADTVTVLRGLVAEGAADPDRLAISGGSAGGWTVLGALTRTDTFACGTSAYGVAELSVFVTETHDFESHYIEGLVGDPADEELYHDRAPLSHLEDLRVPVAVFQGELDPIVPPAQARRLIAALEDRGVPYTSLFFPNESHGFVRPDNVVRALEAELGFYGRVLGFEVPGVPPVRMQGRGR</sequence>
<dbReference type="InterPro" id="IPR011042">
    <property type="entry name" value="6-blade_b-propeller_TolB-like"/>
</dbReference>
<dbReference type="RefSeq" id="WP_344310112.1">
    <property type="nucleotide sequence ID" value="NZ_BAAANO010000025.1"/>
</dbReference>
<dbReference type="PANTHER" id="PTHR43056:SF5">
    <property type="entry name" value="PEPTIDASE S9 PROLYL OLIGOPEPTIDASE CATALYTIC DOMAIN-CONTAINING PROTEIN"/>
    <property type="match status" value="1"/>
</dbReference>
<dbReference type="Gene3D" id="3.40.50.1820">
    <property type="entry name" value="alpha/beta hydrolase"/>
    <property type="match status" value="1"/>
</dbReference>
<protein>
    <submittedName>
        <fullName evidence="2">Prolyl oligopeptidase family serine peptidase</fullName>
    </submittedName>
</protein>
<dbReference type="Pfam" id="PF07676">
    <property type="entry name" value="PD40"/>
    <property type="match status" value="1"/>
</dbReference>
<gene>
    <name evidence="2" type="ORF">GCM10009755_24620</name>
</gene>
<dbReference type="PANTHER" id="PTHR43056">
    <property type="entry name" value="PEPTIDASE S9 PROLYL OLIGOPEPTIDASE"/>
    <property type="match status" value="1"/>
</dbReference>
<evidence type="ECO:0000313" key="3">
    <source>
        <dbReference type="Proteomes" id="UP001500755"/>
    </source>
</evidence>
<dbReference type="EMBL" id="BAAANO010000025">
    <property type="protein sequence ID" value="GAA2012246.1"/>
    <property type="molecule type" value="Genomic_DNA"/>
</dbReference>
<organism evidence="2 3">
    <name type="scientific">Brevibacterium samyangense</name>
    <dbReference type="NCBI Taxonomy" id="366888"/>
    <lineage>
        <taxon>Bacteria</taxon>
        <taxon>Bacillati</taxon>
        <taxon>Actinomycetota</taxon>
        <taxon>Actinomycetes</taxon>
        <taxon>Micrococcales</taxon>
        <taxon>Brevibacteriaceae</taxon>
        <taxon>Brevibacterium</taxon>
    </lineage>
</organism>
<dbReference type="Proteomes" id="UP001500755">
    <property type="component" value="Unassembled WGS sequence"/>
</dbReference>
<dbReference type="Gene3D" id="2.120.10.30">
    <property type="entry name" value="TolB, C-terminal domain"/>
    <property type="match status" value="1"/>
</dbReference>
<dbReference type="Pfam" id="PF00326">
    <property type="entry name" value="Peptidase_S9"/>
    <property type="match status" value="1"/>
</dbReference>
<dbReference type="InterPro" id="IPR050585">
    <property type="entry name" value="Xaa-Pro_dipeptidyl-ppase/CocE"/>
</dbReference>
<reference evidence="2 3" key="1">
    <citation type="journal article" date="2019" name="Int. J. Syst. Evol. Microbiol.">
        <title>The Global Catalogue of Microorganisms (GCM) 10K type strain sequencing project: providing services to taxonomists for standard genome sequencing and annotation.</title>
        <authorList>
            <consortium name="The Broad Institute Genomics Platform"/>
            <consortium name="The Broad Institute Genome Sequencing Center for Infectious Disease"/>
            <person name="Wu L."/>
            <person name="Ma J."/>
        </authorList>
    </citation>
    <scope>NUCLEOTIDE SEQUENCE [LARGE SCALE GENOMIC DNA]</scope>
    <source>
        <strain evidence="2 3">JCM 14546</strain>
    </source>
</reference>